<organism evidence="6">
    <name type="scientific">marine sediment metagenome</name>
    <dbReference type="NCBI Taxonomy" id="412755"/>
    <lineage>
        <taxon>unclassified sequences</taxon>
        <taxon>metagenomes</taxon>
        <taxon>ecological metagenomes</taxon>
    </lineage>
</organism>
<dbReference type="Pfam" id="PF00015">
    <property type="entry name" value="MCPsignal"/>
    <property type="match status" value="1"/>
</dbReference>
<evidence type="ECO:0000259" key="5">
    <source>
        <dbReference type="PROSITE" id="PS50111"/>
    </source>
</evidence>
<evidence type="ECO:0000256" key="4">
    <source>
        <dbReference type="SAM" id="Phobius"/>
    </source>
</evidence>
<keyword evidence="2" id="KW-0175">Coiled coil</keyword>
<keyword evidence="4" id="KW-1133">Transmembrane helix</keyword>
<accession>A0A0F9FNX3</accession>
<keyword evidence="1" id="KW-0807">Transducer</keyword>
<dbReference type="GO" id="GO:0016020">
    <property type="term" value="C:membrane"/>
    <property type="evidence" value="ECO:0007669"/>
    <property type="project" value="InterPro"/>
</dbReference>
<dbReference type="EMBL" id="LAZR01031792">
    <property type="protein sequence ID" value="KKL52727.1"/>
    <property type="molecule type" value="Genomic_DNA"/>
</dbReference>
<comment type="caution">
    <text evidence="6">The sequence shown here is derived from an EMBL/GenBank/DDBJ whole genome shotgun (WGS) entry which is preliminary data.</text>
</comment>
<feature type="coiled-coil region" evidence="2">
    <location>
        <begin position="296"/>
        <end position="323"/>
    </location>
</feature>
<dbReference type="SMART" id="SM00283">
    <property type="entry name" value="MA"/>
    <property type="match status" value="1"/>
</dbReference>
<name>A0A0F9FNX3_9ZZZZ</name>
<dbReference type="PANTHER" id="PTHR32089">
    <property type="entry name" value="METHYL-ACCEPTING CHEMOTAXIS PROTEIN MCPB"/>
    <property type="match status" value="1"/>
</dbReference>
<feature type="transmembrane region" description="Helical" evidence="4">
    <location>
        <begin position="21"/>
        <end position="38"/>
    </location>
</feature>
<feature type="transmembrane region" description="Helical" evidence="4">
    <location>
        <begin position="44"/>
        <end position="62"/>
    </location>
</feature>
<evidence type="ECO:0000313" key="6">
    <source>
        <dbReference type="EMBL" id="KKL52727.1"/>
    </source>
</evidence>
<dbReference type="Gene3D" id="1.10.287.950">
    <property type="entry name" value="Methyl-accepting chemotaxis protein"/>
    <property type="match status" value="1"/>
</dbReference>
<dbReference type="PANTHER" id="PTHR32089:SF112">
    <property type="entry name" value="LYSOZYME-LIKE PROTEIN-RELATED"/>
    <property type="match status" value="1"/>
</dbReference>
<dbReference type="AlphaFoldDB" id="A0A0F9FNX3"/>
<feature type="compositionally biased region" description="Polar residues" evidence="3">
    <location>
        <begin position="399"/>
        <end position="415"/>
    </location>
</feature>
<evidence type="ECO:0000256" key="3">
    <source>
        <dbReference type="SAM" id="MobiDB-lite"/>
    </source>
</evidence>
<protein>
    <recommendedName>
        <fullName evidence="5">Methyl-accepting transducer domain-containing protein</fullName>
    </recommendedName>
</protein>
<evidence type="ECO:0000256" key="2">
    <source>
        <dbReference type="SAM" id="Coils"/>
    </source>
</evidence>
<sequence>MCGHREKNRELMLNKLDLKNAFLYAMVLAPLAALALYAGSWILIAIAVILYGLTVITLVFLHERIVKDMAAKHEERFKVYSHDIHEFLNPIMNLIDSRAKFIPVMTNQLNDVAAQTEDAAIEIGSNFSNIVKRARGQADKASGAFSRFSGDDGHGGTEEALLEMSRQALSDVISRLKGTADASQQSLDDMQRIIKSVSHIRTILADIEYIADQTNLLALNAAIEAARAGEHGRGFAVVADEVRKLSARSNEAADEIGKLVKSVDSEIKEIHDNTRQNAADTVKKSVEAEGVVDSTLKRIDKMMEETRRDLDELMKETETLAADISGIVVGMQFQDITRQRIEHVVEPLMMFKEEMERSVRMAREMGEAIKTLDVEDGIDWLEKHYTMESERKVLEETFSGASSANKGPSGNGDSSDPNKKTAAGASEQEKPAGMDNVEFF</sequence>
<keyword evidence="4" id="KW-0472">Membrane</keyword>
<reference evidence="6" key="1">
    <citation type="journal article" date="2015" name="Nature">
        <title>Complex archaea that bridge the gap between prokaryotes and eukaryotes.</title>
        <authorList>
            <person name="Spang A."/>
            <person name="Saw J.H."/>
            <person name="Jorgensen S.L."/>
            <person name="Zaremba-Niedzwiedzka K."/>
            <person name="Martijn J."/>
            <person name="Lind A.E."/>
            <person name="van Eijk R."/>
            <person name="Schleper C."/>
            <person name="Guy L."/>
            <person name="Ettema T.J."/>
        </authorList>
    </citation>
    <scope>NUCLEOTIDE SEQUENCE</scope>
</reference>
<dbReference type="GO" id="GO:0007165">
    <property type="term" value="P:signal transduction"/>
    <property type="evidence" value="ECO:0007669"/>
    <property type="project" value="UniProtKB-KW"/>
</dbReference>
<proteinExistence type="predicted"/>
<dbReference type="SUPFAM" id="SSF58104">
    <property type="entry name" value="Methyl-accepting chemotaxis protein (MCP) signaling domain"/>
    <property type="match status" value="1"/>
</dbReference>
<feature type="region of interest" description="Disordered" evidence="3">
    <location>
        <begin position="398"/>
        <end position="440"/>
    </location>
</feature>
<dbReference type="InterPro" id="IPR004089">
    <property type="entry name" value="MCPsignal_dom"/>
</dbReference>
<gene>
    <name evidence="6" type="ORF">LCGC14_2282570</name>
</gene>
<evidence type="ECO:0000256" key="1">
    <source>
        <dbReference type="ARBA" id="ARBA00023224"/>
    </source>
</evidence>
<keyword evidence="4" id="KW-0812">Transmembrane</keyword>
<dbReference type="PROSITE" id="PS50111">
    <property type="entry name" value="CHEMOTAXIS_TRANSDUC_2"/>
    <property type="match status" value="1"/>
</dbReference>
<feature type="domain" description="Methyl-accepting transducer" evidence="5">
    <location>
        <begin position="165"/>
        <end position="322"/>
    </location>
</feature>